<accession>A0A9D1FNH2</accession>
<dbReference type="InterPro" id="IPR012677">
    <property type="entry name" value="Nucleotide-bd_a/b_plait_sf"/>
</dbReference>
<dbReference type="Proteomes" id="UP000824002">
    <property type="component" value="Unassembled WGS sequence"/>
</dbReference>
<reference evidence="3" key="2">
    <citation type="journal article" date="2021" name="PeerJ">
        <title>Extensive microbial diversity within the chicken gut microbiome revealed by metagenomics and culture.</title>
        <authorList>
            <person name="Gilroy R."/>
            <person name="Ravi A."/>
            <person name="Getino M."/>
            <person name="Pursley I."/>
            <person name="Horton D.L."/>
            <person name="Alikhan N.F."/>
            <person name="Baker D."/>
            <person name="Gharbi K."/>
            <person name="Hall N."/>
            <person name="Watson M."/>
            <person name="Adriaenssens E.M."/>
            <person name="Foster-Nyarko E."/>
            <person name="Jarju S."/>
            <person name="Secka A."/>
            <person name="Antonio M."/>
            <person name="Oren A."/>
            <person name="Chaudhuri R.R."/>
            <person name="La Ragione R."/>
            <person name="Hildebrand F."/>
            <person name="Pallen M.J."/>
        </authorList>
    </citation>
    <scope>NUCLEOTIDE SEQUENCE</scope>
    <source>
        <strain evidence="3">CHK199-13235</strain>
    </source>
</reference>
<dbReference type="AlphaFoldDB" id="A0A9D1FNH2"/>
<organism evidence="3 4">
    <name type="scientific">Candidatus Merdivicinus excrementipullorum</name>
    <dbReference type="NCBI Taxonomy" id="2840867"/>
    <lineage>
        <taxon>Bacteria</taxon>
        <taxon>Bacillati</taxon>
        <taxon>Bacillota</taxon>
        <taxon>Clostridia</taxon>
        <taxon>Eubacteriales</taxon>
        <taxon>Oscillospiraceae</taxon>
        <taxon>Oscillospiraceae incertae sedis</taxon>
        <taxon>Candidatus Merdivicinus</taxon>
    </lineage>
</organism>
<dbReference type="Pfam" id="PF17774">
    <property type="entry name" value="YlmH_RBD"/>
    <property type="match status" value="1"/>
</dbReference>
<evidence type="ECO:0000259" key="2">
    <source>
        <dbReference type="Pfam" id="PF17774"/>
    </source>
</evidence>
<dbReference type="PROSITE" id="PS50889">
    <property type="entry name" value="S4"/>
    <property type="match status" value="1"/>
</dbReference>
<evidence type="ECO:0000313" key="3">
    <source>
        <dbReference type="EMBL" id="HIS77101.1"/>
    </source>
</evidence>
<feature type="domain" description="Ribosome-associated protein quality control protein P2 RNA-binding" evidence="2">
    <location>
        <begin position="76"/>
        <end position="153"/>
    </location>
</feature>
<proteinExistence type="predicted"/>
<comment type="caution">
    <text evidence="3">The sequence shown here is derived from an EMBL/GenBank/DDBJ whole genome shotgun (WGS) entry which is preliminary data.</text>
</comment>
<protein>
    <submittedName>
        <fullName evidence="3">RNA-binding protein</fullName>
    </submittedName>
</protein>
<evidence type="ECO:0000313" key="4">
    <source>
        <dbReference type="Proteomes" id="UP000824002"/>
    </source>
</evidence>
<dbReference type="SUPFAM" id="SSF55174">
    <property type="entry name" value="Alpha-L RNA-binding motif"/>
    <property type="match status" value="1"/>
</dbReference>
<dbReference type="Gene3D" id="3.30.1370.160">
    <property type="match status" value="1"/>
</dbReference>
<sequence length="251" mass="28148">MDKQQKEQEYFLARIRSLFELCERQGCPKFSDFLTEEQAAQIRPLAERSGLETLFWGGFEGALRVMLGVFPDWMEPDPEEFPIVGCTFRYPAAYSLTHRDFLGSLMAQQIRREMVGDIVVRPGETYVFADKRVEKVLLTQLDRIGRVGVQIEKGTPANFQVIQDFREIKGTLASLRLDAAVALCCGVSREKASALIGAGMVQKNHCPAENGSIQLADGDILTVRGKGKFRLETDGALTRKGRIAVRILQYL</sequence>
<dbReference type="Gene3D" id="3.30.70.330">
    <property type="match status" value="1"/>
</dbReference>
<keyword evidence="1" id="KW-0694">RNA-binding</keyword>
<evidence type="ECO:0000256" key="1">
    <source>
        <dbReference type="PROSITE-ProRule" id="PRU00182"/>
    </source>
</evidence>
<name>A0A9D1FNH2_9FIRM</name>
<dbReference type="EMBL" id="DVJP01000066">
    <property type="protein sequence ID" value="HIS77101.1"/>
    <property type="molecule type" value="Genomic_DNA"/>
</dbReference>
<dbReference type="InterPro" id="IPR040591">
    <property type="entry name" value="RqcP2_RBD"/>
</dbReference>
<gene>
    <name evidence="3" type="ORF">IAB51_09910</name>
</gene>
<reference evidence="3" key="1">
    <citation type="submission" date="2020-10" db="EMBL/GenBank/DDBJ databases">
        <authorList>
            <person name="Gilroy R."/>
        </authorList>
    </citation>
    <scope>NUCLEOTIDE SEQUENCE</scope>
    <source>
        <strain evidence="3">CHK199-13235</strain>
    </source>
</reference>
<dbReference type="GO" id="GO:0003723">
    <property type="term" value="F:RNA binding"/>
    <property type="evidence" value="ECO:0007669"/>
    <property type="project" value="UniProtKB-KW"/>
</dbReference>